<dbReference type="Proteomes" id="UP000278627">
    <property type="component" value="Unassembled WGS sequence"/>
</dbReference>
<keyword evidence="3" id="KW-1185">Reference proteome</keyword>
<keyword evidence="1" id="KW-0472">Membrane</keyword>
<feature type="transmembrane region" description="Helical" evidence="1">
    <location>
        <begin position="210"/>
        <end position="237"/>
    </location>
</feature>
<proteinExistence type="predicted"/>
<dbReference type="PANTHER" id="PTHR36694">
    <property type="entry name" value="PASIFLORA 1, ISOFORM A-RELATED"/>
    <property type="match status" value="1"/>
</dbReference>
<reference evidence="2 3" key="2">
    <citation type="submission" date="2018-11" db="EMBL/GenBank/DDBJ databases">
        <authorList>
            <consortium name="Pathogen Informatics"/>
        </authorList>
    </citation>
    <scope>NUCLEOTIDE SEQUENCE [LARGE SCALE GENOMIC DNA]</scope>
</reference>
<gene>
    <name evidence="2" type="ORF">BPAG_LOCUS14621</name>
</gene>
<protein>
    <submittedName>
        <fullName evidence="4">Innexin</fullName>
    </submittedName>
</protein>
<accession>A0A0N4U073</accession>
<reference evidence="4" key="1">
    <citation type="submission" date="2017-02" db="UniProtKB">
        <authorList>
            <consortium name="WormBaseParasite"/>
        </authorList>
    </citation>
    <scope>IDENTIFICATION</scope>
</reference>
<keyword evidence="1" id="KW-1133">Transmembrane helix</keyword>
<sequence length="254" mass="29712">QKLITIFSFLYIFSALISLIYNKIKVKAIRVYSLASLVLFGWQLNVINSCQTVTMSQANLQCEYWCPCVGASNERTSALIQGTVYCIVQFALFSWQSYAIKYYRDITANELIPGHNTYAAYNIPSYFENYYSTSQTIFYTEREREGGKEKEREREIYGLIQLAIFGWQMVAIKYEKDRAADIILPNYHEYGRLDIPTYYQSYWQSPEERFYIGLFVIQILCLITSFFLLFASCSLIYGAHTVSYNFFFSIISNY</sequence>
<evidence type="ECO:0000313" key="4">
    <source>
        <dbReference type="WBParaSite" id="BPAG_0001469301-mRNA-1"/>
    </source>
</evidence>
<name>A0A0N4U073_BRUPA</name>
<organism evidence="4">
    <name type="scientific">Brugia pahangi</name>
    <name type="common">Filarial nematode worm</name>
    <dbReference type="NCBI Taxonomy" id="6280"/>
    <lineage>
        <taxon>Eukaryota</taxon>
        <taxon>Metazoa</taxon>
        <taxon>Ecdysozoa</taxon>
        <taxon>Nematoda</taxon>
        <taxon>Chromadorea</taxon>
        <taxon>Rhabditida</taxon>
        <taxon>Spirurina</taxon>
        <taxon>Spiruromorpha</taxon>
        <taxon>Filarioidea</taxon>
        <taxon>Onchocercidae</taxon>
        <taxon>Brugia</taxon>
    </lineage>
</organism>
<evidence type="ECO:0000313" key="3">
    <source>
        <dbReference type="Proteomes" id="UP000278627"/>
    </source>
</evidence>
<dbReference type="AlphaFoldDB" id="A0A0N4U073"/>
<dbReference type="PANTHER" id="PTHR36694:SF11">
    <property type="entry name" value="LP21121P-RELATED"/>
    <property type="match status" value="1"/>
</dbReference>
<evidence type="ECO:0000256" key="1">
    <source>
        <dbReference type="SAM" id="Phobius"/>
    </source>
</evidence>
<evidence type="ECO:0000313" key="2">
    <source>
        <dbReference type="EMBL" id="VDN95806.1"/>
    </source>
</evidence>
<dbReference type="EMBL" id="UZAD01013847">
    <property type="protein sequence ID" value="VDN95806.1"/>
    <property type="molecule type" value="Genomic_DNA"/>
</dbReference>
<dbReference type="WBParaSite" id="BPAG_0001469301-mRNA-1">
    <property type="protein sequence ID" value="BPAG_0001469301-mRNA-1"/>
    <property type="gene ID" value="BPAG_0001469301"/>
</dbReference>
<feature type="transmembrane region" description="Helical" evidence="1">
    <location>
        <begin position="6"/>
        <end position="24"/>
    </location>
</feature>
<keyword evidence="1" id="KW-0812">Transmembrane</keyword>